<dbReference type="EMBL" id="LAZR01004926">
    <property type="protein sequence ID" value="KKN04404.1"/>
    <property type="molecule type" value="Genomic_DNA"/>
</dbReference>
<name>A0A0F9MEV6_9ZZZZ</name>
<protein>
    <recommendedName>
        <fullName evidence="2">Helix-turn-helix domain-containing protein</fullName>
    </recommendedName>
</protein>
<dbReference type="AlphaFoldDB" id="A0A0F9MEV6"/>
<gene>
    <name evidence="1" type="ORF">LCGC14_1097870</name>
</gene>
<sequence>MPERKLIKINGFSLKMNIPDKRNGGGREKGYKMTEAQRTACKESKEKLNPNVQRIIVEGLRNGLSMKRVCNLVKVHSSTILRWLKQGEQGKSEKYINFYNECKLAEVQCEESCIKVVRKAIDGDLESTKTKKVYSKDKDTGIKYVHAEEVVKTRNAPSWTAAMTFLERKYPERWGRYDRLTVGGDAENPIIPKQDMLDFLTSYIGKENIPIDVESNVLSKTVIPVEKKEEDLLVENR</sequence>
<reference evidence="1" key="1">
    <citation type="journal article" date="2015" name="Nature">
        <title>Complex archaea that bridge the gap between prokaryotes and eukaryotes.</title>
        <authorList>
            <person name="Spang A."/>
            <person name="Saw J.H."/>
            <person name="Jorgensen S.L."/>
            <person name="Zaremba-Niedzwiedzka K."/>
            <person name="Martijn J."/>
            <person name="Lind A.E."/>
            <person name="van Eijk R."/>
            <person name="Schleper C."/>
            <person name="Guy L."/>
            <person name="Ettema T.J."/>
        </authorList>
    </citation>
    <scope>NUCLEOTIDE SEQUENCE</scope>
</reference>
<proteinExistence type="predicted"/>
<evidence type="ECO:0008006" key="2">
    <source>
        <dbReference type="Google" id="ProtNLM"/>
    </source>
</evidence>
<comment type="caution">
    <text evidence="1">The sequence shown here is derived from an EMBL/GenBank/DDBJ whole genome shotgun (WGS) entry which is preliminary data.</text>
</comment>
<evidence type="ECO:0000313" key="1">
    <source>
        <dbReference type="EMBL" id="KKN04404.1"/>
    </source>
</evidence>
<organism evidence="1">
    <name type="scientific">marine sediment metagenome</name>
    <dbReference type="NCBI Taxonomy" id="412755"/>
    <lineage>
        <taxon>unclassified sequences</taxon>
        <taxon>metagenomes</taxon>
        <taxon>ecological metagenomes</taxon>
    </lineage>
</organism>
<accession>A0A0F9MEV6</accession>